<comment type="caution">
    <text evidence="1">The sequence shown here is derived from an EMBL/GenBank/DDBJ whole genome shotgun (WGS) entry which is preliminary data.</text>
</comment>
<dbReference type="SUPFAM" id="SSF53850">
    <property type="entry name" value="Periplasmic binding protein-like II"/>
    <property type="match status" value="1"/>
</dbReference>
<accession>A0A7C3RA57</accession>
<proteinExistence type="predicted"/>
<organism evidence="1">
    <name type="scientific">Archaeoglobus fulgidus</name>
    <dbReference type="NCBI Taxonomy" id="2234"/>
    <lineage>
        <taxon>Archaea</taxon>
        <taxon>Methanobacteriati</taxon>
        <taxon>Methanobacteriota</taxon>
        <taxon>Archaeoglobi</taxon>
        <taxon>Archaeoglobales</taxon>
        <taxon>Archaeoglobaceae</taxon>
        <taxon>Archaeoglobus</taxon>
    </lineage>
</organism>
<protein>
    <recommendedName>
        <fullName evidence="2">Immunogenic protein</fullName>
    </recommendedName>
</protein>
<dbReference type="InterPro" id="IPR011852">
    <property type="entry name" value="TRAP_TAXI"/>
</dbReference>
<dbReference type="PROSITE" id="PS51257">
    <property type="entry name" value="PROKAR_LIPOPROTEIN"/>
    <property type="match status" value="1"/>
</dbReference>
<dbReference type="PANTHER" id="PTHR42941:SF1">
    <property type="entry name" value="SLL1037 PROTEIN"/>
    <property type="match status" value="1"/>
</dbReference>
<reference evidence="1" key="1">
    <citation type="journal article" date="2020" name="mSystems">
        <title>Genome- and Community-Level Interaction Insights into Carbon Utilization and Element Cycling Functions of Hydrothermarchaeota in Hydrothermal Sediment.</title>
        <authorList>
            <person name="Zhou Z."/>
            <person name="Liu Y."/>
            <person name="Xu W."/>
            <person name="Pan J."/>
            <person name="Luo Z.H."/>
            <person name="Li M."/>
        </authorList>
    </citation>
    <scope>NUCLEOTIDE SEQUENCE [LARGE SCALE GENOMIC DNA]</scope>
    <source>
        <strain evidence="1">SpSt-87</strain>
    </source>
</reference>
<evidence type="ECO:0000313" key="1">
    <source>
        <dbReference type="EMBL" id="HFW31384.1"/>
    </source>
</evidence>
<dbReference type="PANTHER" id="PTHR42941">
    <property type="entry name" value="SLL1037 PROTEIN"/>
    <property type="match status" value="1"/>
</dbReference>
<sequence length="348" mass="38322">MKKGMIAVLIAATIAVLVAGCTAPEQGGAKEKKTITWAAIDPASYGYRVVSGIVDTIKAKAPEYEYAIKPYSSTTAAIKGFCKGEADLTYAAELAFPDLYNFTGPYKGFESEVKQMPVQTLWTYTMETFILIPKEKADEIKSWSDLNGKRVYLTPAGYMNHINIRRGLSAVGAEPEHVEVDSKFVCKALEEGTIVATALYTTARTSLPTWGQELGISCKGKLVPLNPSPEEIKKIEEAGLQLVEIDAKKIDPEMEGVIYGIPFYFGYHASVKLPEQDVYRILKALEENADKLPSVDPGLKPLADDVAKFQYLGVKATNPSLVPIHPGLAKYLKEKGLWEKEWDKYIAK</sequence>
<dbReference type="EMBL" id="DTLB01000001">
    <property type="protein sequence ID" value="HFW31384.1"/>
    <property type="molecule type" value="Genomic_DNA"/>
</dbReference>
<name>A0A7C3RA57_ARCFL</name>
<dbReference type="AlphaFoldDB" id="A0A7C3RA57"/>
<evidence type="ECO:0008006" key="2">
    <source>
        <dbReference type="Google" id="ProtNLM"/>
    </source>
</evidence>
<dbReference type="Pfam" id="PF16868">
    <property type="entry name" value="NMT1_3"/>
    <property type="match status" value="1"/>
</dbReference>
<dbReference type="Gene3D" id="3.40.190.10">
    <property type="entry name" value="Periplasmic binding protein-like II"/>
    <property type="match status" value="2"/>
</dbReference>
<gene>
    <name evidence="1" type="ORF">ENW66_00300</name>
</gene>